<feature type="transmembrane region" description="Helical" evidence="7">
    <location>
        <begin position="168"/>
        <end position="186"/>
    </location>
</feature>
<feature type="compositionally biased region" description="Polar residues" evidence="6">
    <location>
        <begin position="675"/>
        <end position="687"/>
    </location>
</feature>
<dbReference type="GO" id="GO:0007166">
    <property type="term" value="P:cell surface receptor signaling pathway"/>
    <property type="evidence" value="ECO:0007669"/>
    <property type="project" value="TreeGrafter"/>
</dbReference>
<evidence type="ECO:0000256" key="4">
    <source>
        <dbReference type="ARBA" id="ARBA00022989"/>
    </source>
</evidence>
<feature type="region of interest" description="Disordered" evidence="6">
    <location>
        <begin position="611"/>
        <end position="641"/>
    </location>
</feature>
<gene>
    <name evidence="8" type="ORF">MDA_GLEAN10004063</name>
</gene>
<feature type="compositionally biased region" description="Polar residues" evidence="6">
    <location>
        <begin position="446"/>
        <end position="459"/>
    </location>
</feature>
<dbReference type="InterPro" id="IPR030417">
    <property type="entry name" value="MS4A"/>
</dbReference>
<evidence type="ECO:0000256" key="6">
    <source>
        <dbReference type="SAM" id="MobiDB-lite"/>
    </source>
</evidence>
<feature type="compositionally biased region" description="Polar residues" evidence="6">
    <location>
        <begin position="894"/>
        <end position="912"/>
    </location>
</feature>
<protein>
    <submittedName>
        <fullName evidence="8">Membrane-spanning 4-domains subfamily A member 14</fullName>
    </submittedName>
</protein>
<organism evidence="8 9">
    <name type="scientific">Myotis davidii</name>
    <name type="common">David's myotis</name>
    <dbReference type="NCBI Taxonomy" id="225400"/>
    <lineage>
        <taxon>Eukaryota</taxon>
        <taxon>Metazoa</taxon>
        <taxon>Chordata</taxon>
        <taxon>Craniata</taxon>
        <taxon>Vertebrata</taxon>
        <taxon>Euteleostomi</taxon>
        <taxon>Mammalia</taxon>
        <taxon>Eutheria</taxon>
        <taxon>Laurasiatheria</taxon>
        <taxon>Chiroptera</taxon>
        <taxon>Yangochiroptera</taxon>
        <taxon>Vespertilionidae</taxon>
        <taxon>Myotis</taxon>
    </lineage>
</organism>
<feature type="region of interest" description="Disordered" evidence="6">
    <location>
        <begin position="310"/>
        <end position="345"/>
    </location>
</feature>
<feature type="compositionally biased region" description="Polar residues" evidence="6">
    <location>
        <begin position="731"/>
        <end position="744"/>
    </location>
</feature>
<sequence length="934" mass="107229">MFVSILRVVRGCWKIAHVDSFSGLPKAPKQFPRFGLNCKEIDILSGKYLFIPQELCISLQVTQILIGFMCFCFGTIVYCVFKISEFEKDFFSSFKAGYPFWGAVIFAISGFLSIMSEKKNATYLVQGSLGANLISVIAAGIGIFILATNLKNSLAYIDICQKAYEDDFCIAAFFSTFIATGYFTGLNWDKKHMGKSVMAMNVISILAAVAGITLTIISFQYQHHYCKMPSIEGICVIGRVLHNIVFFLPLDVTQKNELSTIEEDAIIQFDFQEECFKDKSTAKMQPVFFGGYSFFKLRVSRKPLTIHHSEKRGSNNCYTTSLSESDEQQKNIPPSLRPYETDTEQQPLSVILEKRPSEEIGHNEHINDEDLHFAIEQPPEMETQSMQANSLTPQVFPSDSVKSLEALPQPDLSSQVLLVKAPLPETPPSHVTQSHDTETEDMPSQEIPSSNTPSQGMSSQDMLYQDIQLQNMSSQEKLSQVQVLPPLQAVLFEAPTFSSHDLDIESQNMPSQDMLSRVQVLPQSMLYEAPTFHVTQDLLSETMQIEAQTFHAMQAINVQHLEQQSLDLQNIQHQDQQFTRVSYQDLQSEVKLLTEEWKFKEKHHQIRKSIKQTSFDLHNKHPRKKSMDLPIQDQQPPRRKSLDQQIKGWLSPKRHSIDKQDKQVQVKQFSDQQTEDQLAQRKQSLKQQYQNLQGENHGKEEKSLKKQIQFQQTQDLQVQEEKSSKQLGEHLQSQIQKHQDWQSLGQQSQDWETQEWINKDHKAQERNFEMKRSINWESHSTQTHDILEKEFLMQKVIFKETKALHTIPQHHLDQQLQDKNQQKFRCTAIKKEDMQINTRPTKDNMKISTIQTKDIRLVEMKSLCQNSSDALSEDMKPEFHHSSCQSSVQDESSTCEGSEQDVQQNTSVSSTSYKEDPTLTSCYPKDQQQSEDSD</sequence>
<accession>L5LXM4</accession>
<dbReference type="Proteomes" id="UP000010556">
    <property type="component" value="Unassembled WGS sequence"/>
</dbReference>
<feature type="transmembrane region" description="Helical" evidence="7">
    <location>
        <begin position="127"/>
        <end position="147"/>
    </location>
</feature>
<feature type="compositionally biased region" description="Low complexity" evidence="6">
    <location>
        <begin position="882"/>
        <end position="892"/>
    </location>
</feature>
<dbReference type="GO" id="GO:0009897">
    <property type="term" value="C:external side of plasma membrane"/>
    <property type="evidence" value="ECO:0007669"/>
    <property type="project" value="TreeGrafter"/>
</dbReference>
<reference evidence="9" key="1">
    <citation type="journal article" date="2013" name="Science">
        <title>Comparative analysis of bat genomes provides insight into the evolution of flight and immunity.</title>
        <authorList>
            <person name="Zhang G."/>
            <person name="Cowled C."/>
            <person name="Shi Z."/>
            <person name="Huang Z."/>
            <person name="Bishop-Lilly K.A."/>
            <person name="Fang X."/>
            <person name="Wynne J.W."/>
            <person name="Xiong Z."/>
            <person name="Baker M.L."/>
            <person name="Zhao W."/>
            <person name="Tachedjian M."/>
            <person name="Zhu Y."/>
            <person name="Zhou P."/>
            <person name="Jiang X."/>
            <person name="Ng J."/>
            <person name="Yang L."/>
            <person name="Wu L."/>
            <person name="Xiao J."/>
            <person name="Feng Y."/>
            <person name="Chen Y."/>
            <person name="Sun X."/>
            <person name="Zhang Y."/>
            <person name="Marsh G.A."/>
            <person name="Crameri G."/>
            <person name="Broder C.C."/>
            <person name="Frey K.G."/>
            <person name="Wang L.F."/>
            <person name="Wang J."/>
        </authorList>
    </citation>
    <scope>NUCLEOTIDE SEQUENCE [LARGE SCALE GENOMIC DNA]</scope>
</reference>
<feature type="region of interest" description="Disordered" evidence="6">
    <location>
        <begin position="724"/>
        <end position="744"/>
    </location>
</feature>
<comment type="subcellular location">
    <subcellularLocation>
        <location evidence="1">Membrane</location>
        <topology evidence="1">Multi-pass membrane protein</topology>
    </subcellularLocation>
</comment>
<dbReference type="PANTHER" id="PTHR23320">
    <property type="entry name" value="MEMBRANE-SPANNING 4-DOMAINS SUBFAMILY A MS4A -RELATED"/>
    <property type="match status" value="1"/>
</dbReference>
<name>L5LXM4_MYODS</name>
<dbReference type="EMBL" id="KB106365">
    <property type="protein sequence ID" value="ELK31169.1"/>
    <property type="molecule type" value="Genomic_DNA"/>
</dbReference>
<dbReference type="Pfam" id="PF04103">
    <property type="entry name" value="CD20"/>
    <property type="match status" value="1"/>
</dbReference>
<feature type="compositionally biased region" description="Polar residues" evidence="6">
    <location>
        <begin position="314"/>
        <end position="323"/>
    </location>
</feature>
<keyword evidence="5 7" id="KW-0472">Membrane</keyword>
<evidence type="ECO:0000256" key="1">
    <source>
        <dbReference type="ARBA" id="ARBA00004141"/>
    </source>
</evidence>
<dbReference type="eggNOG" id="ENOG502TM6F">
    <property type="taxonomic scope" value="Eukaryota"/>
</dbReference>
<keyword evidence="3 7" id="KW-0812">Transmembrane</keyword>
<feature type="region of interest" description="Disordered" evidence="6">
    <location>
        <begin position="868"/>
        <end position="934"/>
    </location>
</feature>
<feature type="transmembrane region" description="Helical" evidence="7">
    <location>
        <begin position="198"/>
        <end position="219"/>
    </location>
</feature>
<evidence type="ECO:0000256" key="2">
    <source>
        <dbReference type="ARBA" id="ARBA00009565"/>
    </source>
</evidence>
<keyword evidence="9" id="KW-1185">Reference proteome</keyword>
<dbReference type="InterPro" id="IPR007237">
    <property type="entry name" value="CD20-like"/>
</dbReference>
<dbReference type="GO" id="GO:0032998">
    <property type="term" value="C:Fc-epsilon receptor I complex"/>
    <property type="evidence" value="ECO:0007669"/>
    <property type="project" value="TreeGrafter"/>
</dbReference>
<evidence type="ECO:0000256" key="3">
    <source>
        <dbReference type="ARBA" id="ARBA00022692"/>
    </source>
</evidence>
<evidence type="ECO:0000313" key="9">
    <source>
        <dbReference type="Proteomes" id="UP000010556"/>
    </source>
</evidence>
<evidence type="ECO:0000256" key="5">
    <source>
        <dbReference type="ARBA" id="ARBA00023136"/>
    </source>
</evidence>
<feature type="region of interest" description="Disordered" evidence="6">
    <location>
        <begin position="667"/>
        <end position="687"/>
    </location>
</feature>
<feature type="transmembrane region" description="Helical" evidence="7">
    <location>
        <begin position="64"/>
        <end position="84"/>
    </location>
</feature>
<comment type="similarity">
    <text evidence="2">Belongs to the MS4A family.</text>
</comment>
<feature type="transmembrane region" description="Helical" evidence="7">
    <location>
        <begin position="96"/>
        <end position="115"/>
    </location>
</feature>
<dbReference type="PANTHER" id="PTHR23320:SF66">
    <property type="entry name" value="HIGH AFFINITY IMMUNOGLOBULIN EPSILON RECEPTOR SUBUNIT BETA"/>
    <property type="match status" value="1"/>
</dbReference>
<evidence type="ECO:0000313" key="8">
    <source>
        <dbReference type="EMBL" id="ELK31169.1"/>
    </source>
</evidence>
<feature type="region of interest" description="Disordered" evidence="6">
    <location>
        <begin position="423"/>
        <end position="459"/>
    </location>
</feature>
<dbReference type="AlphaFoldDB" id="L5LXM4"/>
<keyword evidence="4 7" id="KW-1133">Transmembrane helix</keyword>
<evidence type="ECO:0000256" key="7">
    <source>
        <dbReference type="SAM" id="Phobius"/>
    </source>
</evidence>
<proteinExistence type="inferred from homology"/>